<feature type="transmembrane region" description="Helical" evidence="17">
    <location>
        <begin position="354"/>
        <end position="373"/>
    </location>
</feature>
<feature type="transmembrane region" description="Helical" evidence="17">
    <location>
        <begin position="76"/>
        <end position="101"/>
    </location>
</feature>
<feature type="transmembrane region" description="Helical" evidence="17">
    <location>
        <begin position="113"/>
        <end position="141"/>
    </location>
</feature>
<name>A0A1F5YU80_9BACT</name>
<evidence type="ECO:0000256" key="14">
    <source>
        <dbReference type="ARBA" id="ARBA00023136"/>
    </source>
</evidence>
<evidence type="ECO:0000313" key="20">
    <source>
        <dbReference type="Proteomes" id="UP000179129"/>
    </source>
</evidence>
<dbReference type="GO" id="GO:0046872">
    <property type="term" value="F:metal ion binding"/>
    <property type="evidence" value="ECO:0007669"/>
    <property type="project" value="UniProtKB-KW"/>
</dbReference>
<organism evidence="19 20">
    <name type="scientific">Candidatus Glassbacteria bacterium RIFCSPLOWO2_12_FULL_58_11</name>
    <dbReference type="NCBI Taxonomy" id="1817867"/>
    <lineage>
        <taxon>Bacteria</taxon>
        <taxon>Candidatus Glassiibacteriota</taxon>
    </lineage>
</organism>
<dbReference type="GO" id="GO:0004129">
    <property type="term" value="F:cytochrome-c oxidase activity"/>
    <property type="evidence" value="ECO:0007669"/>
    <property type="project" value="UniProtKB-EC"/>
</dbReference>
<gene>
    <name evidence="19" type="ORF">A3F83_09175</name>
</gene>
<feature type="transmembrane region" description="Helical" evidence="17">
    <location>
        <begin position="423"/>
        <end position="447"/>
    </location>
</feature>
<evidence type="ECO:0000256" key="7">
    <source>
        <dbReference type="ARBA" id="ARBA00022692"/>
    </source>
</evidence>
<dbReference type="UniPathway" id="UPA00705"/>
<evidence type="ECO:0000256" key="3">
    <source>
        <dbReference type="ARBA" id="ARBA00009578"/>
    </source>
</evidence>
<sequence>MSEAAAAATAYKSSWLNKLDWFVTGDHKKIGIMYLWFAIVMAIVGGGFAGVIRAQLTKPDSGLVTPEFYNQMVSMHATLMIFFVIIPAWTGLGNYFVPLLIGARDMAFPRLNAFAFWLAVPATALMFGSFFVVGGAIQTGWTAYPPLSLAAFSAGPGVDMWLMGIIFIGLSSILGAINFIVTVANLRAPGLRWFKMPLFVWAWFINATLILVATPVLSSALAMLLADRVFGTSFLTVAKGGDPLLYQHLFWFYSHPAVYIMVLPGFGVISHVLASFAEKKIFGYKGMVFAIMLIGIIGYMVWAHHMFVAGIPPSLQIFFSYMSMVIAVPTGIKIFSWLATIWGGSIRFTTPMKFGLGFIFLFVIGGMSGILLANVPVDYQVTDTYFVVAHFHYVLVGGSIMSMFAGMYYWFPKMSGRFLSEKLGTWVFWLFFVGMNVTFFPMHIMGIQGMARRVFTYRPEFQSLNELSSAGYLLMLAAGLIFVFDVLKTAFFKKGTLPADPWQINHVQNTLDWKVSSPPPEYNFLKIPTIE</sequence>
<comment type="similarity">
    <text evidence="3 16">Belongs to the heme-copper respiratory oxidase family.</text>
</comment>
<keyword evidence="13 17" id="KW-0186">Copper</keyword>
<evidence type="ECO:0000256" key="10">
    <source>
        <dbReference type="ARBA" id="ARBA00022982"/>
    </source>
</evidence>
<proteinExistence type="inferred from homology"/>
<dbReference type="InterPro" id="IPR036927">
    <property type="entry name" value="Cyt_c_oxase-like_su1_sf"/>
</dbReference>
<feature type="transmembrane region" description="Helical" evidence="17">
    <location>
        <begin position="257"/>
        <end position="276"/>
    </location>
</feature>
<comment type="catalytic activity">
    <reaction evidence="15 17">
        <text>4 Fe(II)-[cytochrome c] + O2 + 8 H(+)(in) = 4 Fe(III)-[cytochrome c] + 2 H2O + 4 H(+)(out)</text>
        <dbReference type="Rhea" id="RHEA:11436"/>
        <dbReference type="Rhea" id="RHEA-COMP:10350"/>
        <dbReference type="Rhea" id="RHEA-COMP:14399"/>
        <dbReference type="ChEBI" id="CHEBI:15377"/>
        <dbReference type="ChEBI" id="CHEBI:15378"/>
        <dbReference type="ChEBI" id="CHEBI:15379"/>
        <dbReference type="ChEBI" id="CHEBI:29033"/>
        <dbReference type="ChEBI" id="CHEBI:29034"/>
        <dbReference type="EC" id="7.1.1.9"/>
    </reaction>
</comment>
<dbReference type="InterPro" id="IPR023615">
    <property type="entry name" value="Cyt_c_Oxase_su1_BS"/>
</dbReference>
<accession>A0A1F5YU80</accession>
<keyword evidence="11 17" id="KW-1133">Transmembrane helix</keyword>
<dbReference type="InterPro" id="IPR000883">
    <property type="entry name" value="Cyt_C_Oxase_1"/>
</dbReference>
<feature type="transmembrane region" description="Helical" evidence="17">
    <location>
        <begin position="161"/>
        <end position="186"/>
    </location>
</feature>
<evidence type="ECO:0000256" key="11">
    <source>
        <dbReference type="ARBA" id="ARBA00022989"/>
    </source>
</evidence>
<evidence type="ECO:0000313" key="19">
    <source>
        <dbReference type="EMBL" id="OGG03517.1"/>
    </source>
</evidence>
<feature type="transmembrane region" description="Helical" evidence="17">
    <location>
        <begin position="317"/>
        <end position="342"/>
    </location>
</feature>
<comment type="caution">
    <text evidence="19">The sequence shown here is derived from an EMBL/GenBank/DDBJ whole genome shotgun (WGS) entry which is preliminary data.</text>
</comment>
<dbReference type="GO" id="GO:0020037">
    <property type="term" value="F:heme binding"/>
    <property type="evidence" value="ECO:0007669"/>
    <property type="project" value="InterPro"/>
</dbReference>
<reference evidence="19 20" key="1">
    <citation type="journal article" date="2016" name="Nat. Commun.">
        <title>Thousands of microbial genomes shed light on interconnected biogeochemical processes in an aquifer system.</title>
        <authorList>
            <person name="Anantharaman K."/>
            <person name="Brown C.T."/>
            <person name="Hug L.A."/>
            <person name="Sharon I."/>
            <person name="Castelle C.J."/>
            <person name="Probst A.J."/>
            <person name="Thomas B.C."/>
            <person name="Singh A."/>
            <person name="Wilkins M.J."/>
            <person name="Karaoz U."/>
            <person name="Brodie E.L."/>
            <person name="Williams K.H."/>
            <person name="Hubbard S.S."/>
            <person name="Banfield J.F."/>
        </authorList>
    </citation>
    <scope>NUCLEOTIDE SEQUENCE [LARGE SCALE GENOMIC DNA]</scope>
</reference>
<feature type="transmembrane region" description="Helical" evidence="17">
    <location>
        <begin position="288"/>
        <end position="311"/>
    </location>
</feature>
<dbReference type="PRINTS" id="PR01165">
    <property type="entry name" value="CYCOXIDASEI"/>
</dbReference>
<feature type="transmembrane region" description="Helical" evidence="17">
    <location>
        <begin position="198"/>
        <end position="226"/>
    </location>
</feature>
<dbReference type="EC" id="7.1.1.9" evidence="17"/>
<feature type="domain" description="Cytochrome oxidase subunit I profile" evidence="18">
    <location>
        <begin position="15"/>
        <end position="531"/>
    </location>
</feature>
<dbReference type="EMBL" id="MFIX01000140">
    <property type="protein sequence ID" value="OGG03517.1"/>
    <property type="molecule type" value="Genomic_DNA"/>
</dbReference>
<feature type="transmembrane region" description="Helical" evidence="17">
    <location>
        <begin position="467"/>
        <end position="487"/>
    </location>
</feature>
<evidence type="ECO:0000256" key="4">
    <source>
        <dbReference type="ARBA" id="ARBA00022448"/>
    </source>
</evidence>
<keyword evidence="17" id="KW-1003">Cell membrane</keyword>
<dbReference type="GO" id="GO:0006119">
    <property type="term" value="P:oxidative phosphorylation"/>
    <property type="evidence" value="ECO:0007669"/>
    <property type="project" value="UniProtKB-UniPathway"/>
</dbReference>
<keyword evidence="4 16" id="KW-0813">Transport</keyword>
<evidence type="ECO:0000256" key="15">
    <source>
        <dbReference type="ARBA" id="ARBA00047816"/>
    </source>
</evidence>
<evidence type="ECO:0000256" key="8">
    <source>
        <dbReference type="ARBA" id="ARBA00022723"/>
    </source>
</evidence>
<evidence type="ECO:0000259" key="18">
    <source>
        <dbReference type="PROSITE" id="PS50855"/>
    </source>
</evidence>
<dbReference type="GO" id="GO:0022904">
    <property type="term" value="P:respiratory electron transport chain"/>
    <property type="evidence" value="ECO:0007669"/>
    <property type="project" value="TreeGrafter"/>
</dbReference>
<keyword evidence="8 17" id="KW-0479">Metal-binding</keyword>
<keyword evidence="5 16" id="KW-0349">Heme</keyword>
<protein>
    <recommendedName>
        <fullName evidence="17">Cytochrome c oxidase subunit 1</fullName>
        <ecNumber evidence="17">7.1.1.9</ecNumber>
    </recommendedName>
</protein>
<evidence type="ECO:0000256" key="13">
    <source>
        <dbReference type="ARBA" id="ARBA00023008"/>
    </source>
</evidence>
<dbReference type="SUPFAM" id="SSF81442">
    <property type="entry name" value="Cytochrome c oxidase subunit I-like"/>
    <property type="match status" value="1"/>
</dbReference>
<feature type="transmembrane region" description="Helical" evidence="17">
    <location>
        <begin position="34"/>
        <end position="56"/>
    </location>
</feature>
<evidence type="ECO:0000256" key="1">
    <source>
        <dbReference type="ARBA" id="ARBA00004141"/>
    </source>
</evidence>
<dbReference type="Gene3D" id="1.20.210.10">
    <property type="entry name" value="Cytochrome c oxidase-like, subunit I domain"/>
    <property type="match status" value="1"/>
</dbReference>
<evidence type="ECO:0000256" key="6">
    <source>
        <dbReference type="ARBA" id="ARBA00022660"/>
    </source>
</evidence>
<keyword evidence="9" id="KW-1278">Translocase</keyword>
<keyword evidence="6 16" id="KW-0679">Respiratory chain</keyword>
<dbReference type="InterPro" id="IPR014241">
    <property type="entry name" value="Cyt_c_oxidase_su1_bac"/>
</dbReference>
<keyword evidence="10 16" id="KW-0249">Electron transport</keyword>
<comment type="subcellular location">
    <subcellularLocation>
        <location evidence="17">Cell membrane</location>
        <topology evidence="17">Multi-pass membrane protein</topology>
    </subcellularLocation>
    <subcellularLocation>
        <location evidence="1">Membrane</location>
        <topology evidence="1">Multi-pass membrane protein</topology>
    </subcellularLocation>
</comment>
<feature type="transmembrane region" description="Helical" evidence="17">
    <location>
        <begin position="385"/>
        <end position="411"/>
    </location>
</feature>
<dbReference type="PANTHER" id="PTHR10422:SF18">
    <property type="entry name" value="CYTOCHROME C OXIDASE SUBUNIT 1"/>
    <property type="match status" value="1"/>
</dbReference>
<dbReference type="Proteomes" id="UP000179129">
    <property type="component" value="Unassembled WGS sequence"/>
</dbReference>
<dbReference type="PROSITE" id="PS50855">
    <property type="entry name" value="COX1"/>
    <property type="match status" value="1"/>
</dbReference>
<dbReference type="PROSITE" id="PS00077">
    <property type="entry name" value="COX1_CUB"/>
    <property type="match status" value="1"/>
</dbReference>
<evidence type="ECO:0000256" key="17">
    <source>
        <dbReference type="RuleBase" id="RU363061"/>
    </source>
</evidence>
<dbReference type="InterPro" id="IPR023616">
    <property type="entry name" value="Cyt_c_oxase-like_su1_dom"/>
</dbReference>
<dbReference type="AlphaFoldDB" id="A0A1F5YU80"/>
<dbReference type="STRING" id="1817867.A3F83_09175"/>
<evidence type="ECO:0000256" key="9">
    <source>
        <dbReference type="ARBA" id="ARBA00022967"/>
    </source>
</evidence>
<comment type="function">
    <text evidence="17">Cytochrome c oxidase is the component of the respiratory chain that catalyzes the reduction of oxygen to water. Subunits 1-3 form the functional core of the enzyme complex. CO I is the catalytic subunit of the enzyme. Electrons originating in cytochrome c are transferred via the copper A center of subunit 2 and heme A of subunit 1 to the bimetallic center formed by heme A3 and copper B.</text>
</comment>
<dbReference type="PANTHER" id="PTHR10422">
    <property type="entry name" value="CYTOCHROME C OXIDASE SUBUNIT 1"/>
    <property type="match status" value="1"/>
</dbReference>
<keyword evidence="12 17" id="KW-0408">Iron</keyword>
<evidence type="ECO:0000256" key="5">
    <source>
        <dbReference type="ARBA" id="ARBA00022617"/>
    </source>
</evidence>
<keyword evidence="7 16" id="KW-0812">Transmembrane</keyword>
<dbReference type="NCBIfam" id="TIGR02891">
    <property type="entry name" value="CtaD_CoxA"/>
    <property type="match status" value="1"/>
</dbReference>
<keyword evidence="14 17" id="KW-0472">Membrane</keyword>
<dbReference type="GO" id="GO:0015990">
    <property type="term" value="P:electron transport coupled proton transport"/>
    <property type="evidence" value="ECO:0007669"/>
    <property type="project" value="InterPro"/>
</dbReference>
<evidence type="ECO:0000256" key="2">
    <source>
        <dbReference type="ARBA" id="ARBA00004673"/>
    </source>
</evidence>
<dbReference type="FunFam" id="1.20.210.10:FF:000004">
    <property type="entry name" value="Cytochrome c oxidase subunit 1"/>
    <property type="match status" value="1"/>
</dbReference>
<dbReference type="GO" id="GO:0005886">
    <property type="term" value="C:plasma membrane"/>
    <property type="evidence" value="ECO:0007669"/>
    <property type="project" value="UniProtKB-SubCell"/>
</dbReference>
<evidence type="ECO:0000256" key="16">
    <source>
        <dbReference type="RuleBase" id="RU000370"/>
    </source>
</evidence>
<comment type="pathway">
    <text evidence="2 17">Energy metabolism; oxidative phosphorylation.</text>
</comment>
<evidence type="ECO:0000256" key="12">
    <source>
        <dbReference type="ARBA" id="ARBA00023004"/>
    </source>
</evidence>
<dbReference type="Pfam" id="PF00115">
    <property type="entry name" value="COX1"/>
    <property type="match status" value="1"/>
</dbReference>